<evidence type="ECO:0000259" key="1">
    <source>
        <dbReference type="Pfam" id="PF07589"/>
    </source>
</evidence>
<dbReference type="KEGG" id="rge:RGE_35690"/>
<dbReference type="HOGENOM" id="CLU_2525480_0_0_4"/>
<sequence>MVDQLAAGTYKLSISRFSNFPVGSLLSQGFEETSGVPLLSGNFYSLHVSDVAVSPVPEPAVWALMLGGLTLMSTGARRRRRPAG</sequence>
<accession>I0HV71</accession>
<proteinExistence type="predicted"/>
<dbReference type="STRING" id="983917.RGE_35690"/>
<evidence type="ECO:0000313" key="2">
    <source>
        <dbReference type="EMBL" id="BAL96908.1"/>
    </source>
</evidence>
<keyword evidence="3" id="KW-1185">Reference proteome</keyword>
<dbReference type="NCBIfam" id="TIGR02595">
    <property type="entry name" value="PEP_CTERM"/>
    <property type="match status" value="1"/>
</dbReference>
<name>I0HV71_RUBGI</name>
<protein>
    <recommendedName>
        <fullName evidence="1">Ice-binding protein C-terminal domain-containing protein</fullName>
    </recommendedName>
</protein>
<feature type="domain" description="Ice-binding protein C-terminal" evidence="1">
    <location>
        <begin position="55"/>
        <end position="79"/>
    </location>
</feature>
<reference evidence="2 3" key="1">
    <citation type="journal article" date="2012" name="J. Bacteriol.">
        <title>Complete genome sequence of phototrophic betaproteobacterium Rubrivivax gelatinosus IL144.</title>
        <authorList>
            <person name="Nagashima S."/>
            <person name="Kamimura A."/>
            <person name="Shimizu T."/>
            <person name="Nakamura-isaki S."/>
            <person name="Aono E."/>
            <person name="Sakamoto K."/>
            <person name="Ichikawa N."/>
            <person name="Nakazawa H."/>
            <person name="Sekine M."/>
            <person name="Yamazaki S."/>
            <person name="Fujita N."/>
            <person name="Shimada K."/>
            <person name="Hanada S."/>
            <person name="Nagashima K.V.P."/>
        </authorList>
    </citation>
    <scope>NUCLEOTIDE SEQUENCE [LARGE SCALE GENOMIC DNA]</scope>
    <source>
        <strain evidence="3">NBRC 100245 / IL144</strain>
    </source>
</reference>
<dbReference type="PATRIC" id="fig|983917.3.peg.3490"/>
<dbReference type="NCBIfam" id="NF038127">
    <property type="entry name" value="FDP_fam"/>
    <property type="match status" value="1"/>
</dbReference>
<gene>
    <name evidence="2" type="ordered locus">RGE_35690</name>
</gene>
<dbReference type="InterPro" id="IPR013424">
    <property type="entry name" value="Ice-binding_C"/>
</dbReference>
<dbReference type="Pfam" id="PF07589">
    <property type="entry name" value="PEP-CTERM"/>
    <property type="match status" value="1"/>
</dbReference>
<organism evidence="2 3">
    <name type="scientific">Rubrivivax gelatinosus (strain NBRC 100245 / IL144)</name>
    <dbReference type="NCBI Taxonomy" id="983917"/>
    <lineage>
        <taxon>Bacteria</taxon>
        <taxon>Pseudomonadati</taxon>
        <taxon>Pseudomonadota</taxon>
        <taxon>Betaproteobacteria</taxon>
        <taxon>Burkholderiales</taxon>
        <taxon>Sphaerotilaceae</taxon>
        <taxon>Rubrivivax</taxon>
    </lineage>
</organism>
<dbReference type="EMBL" id="AP012320">
    <property type="protein sequence ID" value="BAL96908.1"/>
    <property type="molecule type" value="Genomic_DNA"/>
</dbReference>
<evidence type="ECO:0000313" key="3">
    <source>
        <dbReference type="Proteomes" id="UP000007883"/>
    </source>
</evidence>
<dbReference type="AlphaFoldDB" id="I0HV71"/>
<dbReference type="Proteomes" id="UP000007883">
    <property type="component" value="Chromosome"/>
</dbReference>